<evidence type="ECO:0000256" key="7">
    <source>
        <dbReference type="SAM" id="SignalP"/>
    </source>
</evidence>
<evidence type="ECO:0000256" key="6">
    <source>
        <dbReference type="SAM" id="Coils"/>
    </source>
</evidence>
<dbReference type="PANTHER" id="PTHR30026">
    <property type="entry name" value="OUTER MEMBRANE PROTEIN TOLC"/>
    <property type="match status" value="1"/>
</dbReference>
<keyword evidence="2" id="KW-1134">Transmembrane beta strand</keyword>
<dbReference type="GO" id="GO:0009279">
    <property type="term" value="C:cell outer membrane"/>
    <property type="evidence" value="ECO:0007669"/>
    <property type="project" value="UniProtKB-SubCell"/>
</dbReference>
<dbReference type="GO" id="GO:0015562">
    <property type="term" value="F:efflux transmembrane transporter activity"/>
    <property type="evidence" value="ECO:0007669"/>
    <property type="project" value="InterPro"/>
</dbReference>
<proteinExistence type="predicted"/>
<keyword evidence="7" id="KW-0732">Signal</keyword>
<reference evidence="8 9" key="1">
    <citation type="journal article" date="2012" name="J. Bacteriol.">
        <title>Complete genome sequences of Methylophaga sp. strain JAM1 and Methylophaga sp. strain JAM7.</title>
        <authorList>
            <person name="Villeneuve C."/>
            <person name="Martineau C."/>
            <person name="Mauffrey F."/>
            <person name="Villemur R."/>
        </authorList>
    </citation>
    <scope>NUCLEOTIDE SEQUENCE [LARGE SCALE GENOMIC DNA]</scope>
    <source>
        <strain evidence="8 9">JAM1</strain>
    </source>
</reference>
<evidence type="ECO:0000256" key="1">
    <source>
        <dbReference type="ARBA" id="ARBA00004442"/>
    </source>
</evidence>
<dbReference type="SUPFAM" id="SSF56954">
    <property type="entry name" value="Outer membrane efflux proteins (OEP)"/>
    <property type="match status" value="1"/>
</dbReference>
<evidence type="ECO:0000256" key="5">
    <source>
        <dbReference type="ARBA" id="ARBA00023237"/>
    </source>
</evidence>
<keyword evidence="9" id="KW-1185">Reference proteome</keyword>
<dbReference type="Gene3D" id="1.20.1600.10">
    <property type="entry name" value="Outer membrane efflux proteins (OEP)"/>
    <property type="match status" value="1"/>
</dbReference>
<feature type="signal peptide" evidence="7">
    <location>
        <begin position="1"/>
        <end position="23"/>
    </location>
</feature>
<dbReference type="EMBL" id="CP003390">
    <property type="protein sequence ID" value="AFI84749.1"/>
    <property type="molecule type" value="Genomic_DNA"/>
</dbReference>
<organism evidence="8 9">
    <name type="scientific">Methylophaga nitratireducenticrescens</name>
    <dbReference type="NCBI Taxonomy" id="754476"/>
    <lineage>
        <taxon>Bacteria</taxon>
        <taxon>Pseudomonadati</taxon>
        <taxon>Pseudomonadota</taxon>
        <taxon>Gammaproteobacteria</taxon>
        <taxon>Thiotrichales</taxon>
        <taxon>Piscirickettsiaceae</taxon>
        <taxon>Methylophaga</taxon>
    </lineage>
</organism>
<evidence type="ECO:0000256" key="3">
    <source>
        <dbReference type="ARBA" id="ARBA00022692"/>
    </source>
</evidence>
<evidence type="ECO:0000256" key="4">
    <source>
        <dbReference type="ARBA" id="ARBA00023136"/>
    </source>
</evidence>
<dbReference type="KEGG" id="mej:Q7A_1932"/>
<dbReference type="GO" id="GO:1990281">
    <property type="term" value="C:efflux pump complex"/>
    <property type="evidence" value="ECO:0007669"/>
    <property type="project" value="TreeGrafter"/>
</dbReference>
<dbReference type="AlphaFoldDB" id="I1XK30"/>
<sequence>MKLRMLCLLFGLSSSLFSYSVNAEEADPITLKTLTDYVYSQHPARQAESSMDALAQSRADLAGKIFAEPLSLSVNHFNDVIGSGEGLQEWESSVEMPIWLPGEKRQQQNLSRHLAAELPYYQQRIRLDASAQVRRHVWLVMLSAVKVRHAETLRDNARNLLKNVENRVEGGDLASSEALLAKSHHLEMQSQLASAKMDLQKSLNQYQYLTGQQVLPDVIEENLPASTEIDKAHPLLAELEQQIARQRSEMANARYDNVQHPSLSVGVKRERDEHADPYNNSVGVGVSFALNDKQYQQPAIAQASRQLADLQIAQQQQKRQLEADLLAAMDTLKTLQQRQTLLKEQYAVSQQYVDMQQRSFDMGGVDLTSFLRSQEVADKHRHQLLQLEIEIQQQIAQINQIAGRTL</sequence>
<evidence type="ECO:0000313" key="9">
    <source>
        <dbReference type="Proteomes" id="UP000009144"/>
    </source>
</evidence>
<comment type="subcellular location">
    <subcellularLocation>
        <location evidence="1">Cell outer membrane</location>
    </subcellularLocation>
</comment>
<dbReference type="InterPro" id="IPR051906">
    <property type="entry name" value="TolC-like"/>
</dbReference>
<dbReference type="PATRIC" id="fig|754476.3.peg.1910"/>
<keyword evidence="3" id="KW-0812">Transmembrane</keyword>
<dbReference type="PANTHER" id="PTHR30026:SF20">
    <property type="entry name" value="OUTER MEMBRANE PROTEIN TOLC"/>
    <property type="match status" value="1"/>
</dbReference>
<feature type="coiled-coil region" evidence="6">
    <location>
        <begin position="300"/>
        <end position="338"/>
    </location>
</feature>
<keyword evidence="4" id="KW-0472">Membrane</keyword>
<dbReference type="GO" id="GO:0015288">
    <property type="term" value="F:porin activity"/>
    <property type="evidence" value="ECO:0007669"/>
    <property type="project" value="TreeGrafter"/>
</dbReference>
<dbReference type="OrthoDB" id="8478097at2"/>
<dbReference type="RefSeq" id="WP_014707118.1">
    <property type="nucleotide sequence ID" value="NC_017857.3"/>
</dbReference>
<evidence type="ECO:0000256" key="2">
    <source>
        <dbReference type="ARBA" id="ARBA00022452"/>
    </source>
</evidence>
<dbReference type="eggNOG" id="COG1538">
    <property type="taxonomic scope" value="Bacteria"/>
</dbReference>
<gene>
    <name evidence="8" type="ordered locus">Q7A_1932</name>
</gene>
<dbReference type="HOGENOM" id="CLU_045519_0_0_6"/>
<reference evidence="8 9" key="2">
    <citation type="journal article" date="2013" name="Int. J. Syst. Evol. Microbiol.">
        <title>Methylophaga nitratireducenticrescens sp. nov. and Methylophaga frappieri sp. nov., isolated from the biofilm of the methanol-fed denitrification system treating the seawater at the Montreal Biodome.</title>
        <authorList>
            <person name="Villeneuve C."/>
            <person name="Martineau C."/>
            <person name="Mauffrey F."/>
            <person name="Villemur R."/>
        </authorList>
    </citation>
    <scope>NUCLEOTIDE SEQUENCE [LARGE SCALE GENOMIC DNA]</scope>
    <source>
        <strain evidence="8 9">JAM1</strain>
    </source>
</reference>
<name>I1XK30_METNJ</name>
<feature type="chain" id="PRO_5003654297" evidence="7">
    <location>
        <begin position="24"/>
        <end position="406"/>
    </location>
</feature>
<evidence type="ECO:0000313" key="8">
    <source>
        <dbReference type="EMBL" id="AFI84749.1"/>
    </source>
</evidence>
<keyword evidence="6" id="KW-0175">Coiled coil</keyword>
<protein>
    <submittedName>
        <fullName evidence="8">Outer membrane efflux protein</fullName>
    </submittedName>
</protein>
<accession>I1XK30</accession>
<dbReference type="Proteomes" id="UP000009144">
    <property type="component" value="Chromosome"/>
</dbReference>
<dbReference type="STRING" id="754476.Q7A_1932"/>
<keyword evidence="5" id="KW-0998">Cell outer membrane</keyword>